<organism evidence="4 5">
    <name type="scientific">Heterodera trifolii</name>
    <dbReference type="NCBI Taxonomy" id="157864"/>
    <lineage>
        <taxon>Eukaryota</taxon>
        <taxon>Metazoa</taxon>
        <taxon>Ecdysozoa</taxon>
        <taxon>Nematoda</taxon>
        <taxon>Chromadorea</taxon>
        <taxon>Rhabditida</taxon>
        <taxon>Tylenchina</taxon>
        <taxon>Tylenchomorpha</taxon>
        <taxon>Tylenchoidea</taxon>
        <taxon>Heteroderidae</taxon>
        <taxon>Heteroderinae</taxon>
        <taxon>Heterodera</taxon>
    </lineage>
</organism>
<dbReference type="InterPro" id="IPR011333">
    <property type="entry name" value="SKP1/BTB/POZ_sf"/>
</dbReference>
<evidence type="ECO:0000256" key="1">
    <source>
        <dbReference type="SAM" id="MobiDB-lite"/>
    </source>
</evidence>
<evidence type="ECO:0000313" key="4">
    <source>
        <dbReference type="EMBL" id="KAL3106015.1"/>
    </source>
</evidence>
<dbReference type="Pfam" id="PF07707">
    <property type="entry name" value="BACK"/>
    <property type="match status" value="1"/>
</dbReference>
<feature type="domain" description="BTB" evidence="2">
    <location>
        <begin position="12"/>
        <end position="65"/>
    </location>
</feature>
<evidence type="ECO:0000259" key="3">
    <source>
        <dbReference type="Pfam" id="PF07707"/>
    </source>
</evidence>
<evidence type="ECO:0000313" key="5">
    <source>
        <dbReference type="Proteomes" id="UP001620626"/>
    </source>
</evidence>
<dbReference type="Proteomes" id="UP001620626">
    <property type="component" value="Unassembled WGS sequence"/>
</dbReference>
<dbReference type="PANTHER" id="PTHR45774:SF3">
    <property type="entry name" value="BTB (POZ) DOMAIN-CONTAINING 2B-RELATED"/>
    <property type="match status" value="1"/>
</dbReference>
<keyword evidence="5" id="KW-1185">Reference proteome</keyword>
<dbReference type="InterPro" id="IPR011705">
    <property type="entry name" value="BACK"/>
</dbReference>
<dbReference type="InterPro" id="IPR000210">
    <property type="entry name" value="BTB/POZ_dom"/>
</dbReference>
<name>A0ABD2KTU3_9BILA</name>
<dbReference type="EMBL" id="JBICBT010000667">
    <property type="protein sequence ID" value="KAL3106015.1"/>
    <property type="molecule type" value="Genomic_DNA"/>
</dbReference>
<dbReference type="PANTHER" id="PTHR45774">
    <property type="entry name" value="BTB/POZ DOMAIN-CONTAINING"/>
    <property type="match status" value="1"/>
</dbReference>
<dbReference type="AlphaFoldDB" id="A0ABD2KTU3"/>
<comment type="caution">
    <text evidence="4">The sequence shown here is derived from an EMBL/GenBank/DDBJ whole genome shotgun (WGS) entry which is preliminary data.</text>
</comment>
<evidence type="ECO:0008006" key="6">
    <source>
        <dbReference type="Google" id="ProtNLM"/>
    </source>
</evidence>
<feature type="compositionally biased region" description="Low complexity" evidence="1">
    <location>
        <begin position="214"/>
        <end position="225"/>
    </location>
</feature>
<reference evidence="4 5" key="1">
    <citation type="submission" date="2024-10" db="EMBL/GenBank/DDBJ databases">
        <authorList>
            <person name="Kim D."/>
        </authorList>
    </citation>
    <scope>NUCLEOTIDE SEQUENCE [LARGE SCALE GENOMIC DNA]</scope>
    <source>
        <strain evidence="4">BH-2024</strain>
    </source>
</reference>
<dbReference type="SUPFAM" id="SSF54695">
    <property type="entry name" value="POZ domain"/>
    <property type="match status" value="1"/>
</dbReference>
<dbReference type="Pfam" id="PF00651">
    <property type="entry name" value="BTB"/>
    <property type="match status" value="1"/>
</dbReference>
<gene>
    <name evidence="4" type="ORF">niasHT_025806</name>
</gene>
<feature type="region of interest" description="Disordered" evidence="1">
    <location>
        <begin position="214"/>
        <end position="245"/>
    </location>
</feature>
<proteinExistence type="predicted"/>
<accession>A0ABD2KTU3</accession>
<protein>
    <recommendedName>
        <fullName evidence="6">BTB domain-containing protein</fullName>
    </recommendedName>
</protein>
<evidence type="ECO:0000259" key="2">
    <source>
        <dbReference type="Pfam" id="PF00651"/>
    </source>
</evidence>
<dbReference type="Gene3D" id="3.30.710.10">
    <property type="entry name" value="Potassium Channel Kv1.1, Chain A"/>
    <property type="match status" value="1"/>
</dbReference>
<feature type="domain" description="BACK" evidence="3">
    <location>
        <begin position="88"/>
        <end position="137"/>
    </location>
</feature>
<sequence>MNRFLGKPPTKPVEIKNIKFDVFKAILLYLYCGEMTEVNGENLFEVFIAADQYFMSELVAECLQFDFSEIPNIFTVYSESLNLKGPNFEHFAQNCLRFIDANAKSLLFSDEFLHIDNQLLCKILERNELTICDEFDTEQLATPVLKKKLNDGYFCNFGQIPNCYSTFFKKAIDPIRIPRWLRFPPVKMLADQQKMVQDQSQQIAQLIAIRQNAPNAAAQPNQGANSVPLLPDISPFEPTDDKDEG</sequence>